<proteinExistence type="predicted"/>
<evidence type="ECO:0000313" key="2">
    <source>
        <dbReference type="EMBL" id="EGH19441.1"/>
    </source>
</evidence>
<evidence type="ECO:0000256" key="1">
    <source>
        <dbReference type="SAM" id="MobiDB-lite"/>
    </source>
</evidence>
<comment type="caution">
    <text evidence="2">The sequence shown here is derived from an EMBL/GenBank/DDBJ whole genome shotgun (WGS) entry which is preliminary data.</text>
</comment>
<feature type="non-terminal residue" evidence="2">
    <location>
        <position position="35"/>
    </location>
</feature>
<reference evidence="2 3" key="1">
    <citation type="journal article" date="2011" name="PLoS Pathog.">
        <title>Dynamic evolution of pathogenicity revealed by sequencing and comparative genomics of 19 Pseudomonas syringae isolates.</title>
        <authorList>
            <person name="Baltrus D.A."/>
            <person name="Nishimura M.T."/>
            <person name="Romanchuk A."/>
            <person name="Chang J.H."/>
            <person name="Mukhtar M.S."/>
            <person name="Cherkis K."/>
            <person name="Roach J."/>
            <person name="Grant S.R."/>
            <person name="Jones C.D."/>
            <person name="Dangl J.L."/>
        </authorList>
    </citation>
    <scope>NUCLEOTIDE SEQUENCE [LARGE SCALE GENOMIC DNA]</scope>
    <source>
        <strain evidence="3">race 4</strain>
    </source>
</reference>
<gene>
    <name evidence="2" type="ORF">Pgy4_41369</name>
</gene>
<dbReference type="AlphaFoldDB" id="F3CJJ9"/>
<evidence type="ECO:0000313" key="3">
    <source>
        <dbReference type="Proteomes" id="UP000005466"/>
    </source>
</evidence>
<feature type="non-terminal residue" evidence="2">
    <location>
        <position position="1"/>
    </location>
</feature>
<feature type="region of interest" description="Disordered" evidence="1">
    <location>
        <begin position="1"/>
        <end position="35"/>
    </location>
</feature>
<dbReference type="EMBL" id="ADWY01004087">
    <property type="protein sequence ID" value="EGH19441.1"/>
    <property type="molecule type" value="Genomic_DNA"/>
</dbReference>
<accession>F3CJJ9</accession>
<organism evidence="2 3">
    <name type="scientific">Pseudomonas savastanoi pv. glycinea str. race 4</name>
    <dbReference type="NCBI Taxonomy" id="875330"/>
    <lineage>
        <taxon>Bacteria</taxon>
        <taxon>Pseudomonadati</taxon>
        <taxon>Pseudomonadota</taxon>
        <taxon>Gammaproteobacteria</taxon>
        <taxon>Pseudomonadales</taxon>
        <taxon>Pseudomonadaceae</taxon>
        <taxon>Pseudomonas</taxon>
    </lineage>
</organism>
<dbReference type="HOGENOM" id="CLU_3370294_0_0_6"/>
<name>F3CJJ9_PSESG</name>
<feature type="compositionally biased region" description="Low complexity" evidence="1">
    <location>
        <begin position="1"/>
        <end position="22"/>
    </location>
</feature>
<dbReference type="Proteomes" id="UP000005466">
    <property type="component" value="Unassembled WGS sequence"/>
</dbReference>
<protein>
    <submittedName>
        <fullName evidence="2">Uncharacterized protein</fullName>
    </submittedName>
</protein>
<sequence>DDKAAEPAPAIDASAKASAKPATQSTPWQVLLRHR</sequence>